<proteinExistence type="predicted"/>
<evidence type="ECO:0000313" key="3">
    <source>
        <dbReference type="EMBL" id="AUJ26481.1"/>
    </source>
</evidence>
<dbReference type="RefSeq" id="WP_077703762.1">
    <property type="nucleotide sequence ID" value="NZ_CP018622.1"/>
</dbReference>
<feature type="transmembrane region" description="Helical" evidence="1">
    <location>
        <begin position="146"/>
        <end position="165"/>
    </location>
</feature>
<dbReference type="Proteomes" id="UP000234237">
    <property type="component" value="Chromosome"/>
</dbReference>
<name>A0A2K9J7J0_9BACI</name>
<keyword evidence="3" id="KW-0378">Hydrolase</keyword>
<dbReference type="KEGG" id="vpn:A21D_03447"/>
<dbReference type="EMBL" id="CP018622">
    <property type="protein sequence ID" value="AUJ26481.1"/>
    <property type="molecule type" value="Genomic_DNA"/>
</dbReference>
<organism evidence="3 4">
    <name type="scientific">Virgibacillus dokdonensis</name>
    <dbReference type="NCBI Taxonomy" id="302167"/>
    <lineage>
        <taxon>Bacteria</taxon>
        <taxon>Bacillati</taxon>
        <taxon>Bacillota</taxon>
        <taxon>Bacilli</taxon>
        <taxon>Bacillales</taxon>
        <taxon>Bacillaceae</taxon>
        <taxon>Virgibacillus</taxon>
    </lineage>
</organism>
<feature type="transmembrane region" description="Helical" evidence="1">
    <location>
        <begin position="196"/>
        <end position="219"/>
    </location>
</feature>
<feature type="transmembrane region" description="Helical" evidence="1">
    <location>
        <begin position="34"/>
        <end position="51"/>
    </location>
</feature>
<feature type="transmembrane region" description="Helical" evidence="1">
    <location>
        <begin position="71"/>
        <end position="90"/>
    </location>
</feature>
<feature type="transmembrane region" description="Helical" evidence="1">
    <location>
        <begin position="171"/>
        <end position="189"/>
    </location>
</feature>
<evidence type="ECO:0000256" key="1">
    <source>
        <dbReference type="SAM" id="Phobius"/>
    </source>
</evidence>
<keyword evidence="1" id="KW-0812">Transmembrane</keyword>
<keyword evidence="1" id="KW-0472">Membrane</keyword>
<feature type="transmembrane region" description="Helical" evidence="1">
    <location>
        <begin position="110"/>
        <end position="134"/>
    </location>
</feature>
<dbReference type="GO" id="GO:0004175">
    <property type="term" value="F:endopeptidase activity"/>
    <property type="evidence" value="ECO:0007669"/>
    <property type="project" value="UniProtKB-ARBA"/>
</dbReference>
<keyword evidence="1" id="KW-1133">Transmembrane helix</keyword>
<sequence>MKKSAYIISVSSLICALLAFVEHGMDVNYVVKSLSKMTLFFLGMWLYARLFGDFRFRDVLTLDKMNRRDRLLLLFLGALSASVVLAAYLFLSPYFSVSQIKRDITGRLGISATGFIFVGIYITFINSLLEEYFFRGFIFFQLPRKIGYFFSPLLFATYHIPMIALWFSPSLIITCFVGLWGIAIVFHKVNERNQTIWFSWIIHVCADIMIIAIGITLFYF</sequence>
<dbReference type="GO" id="GO:0006508">
    <property type="term" value="P:proteolysis"/>
    <property type="evidence" value="ECO:0007669"/>
    <property type="project" value="UniProtKB-KW"/>
</dbReference>
<dbReference type="GO" id="GO:0080120">
    <property type="term" value="P:CAAX-box protein maturation"/>
    <property type="evidence" value="ECO:0007669"/>
    <property type="project" value="UniProtKB-ARBA"/>
</dbReference>
<evidence type="ECO:0000259" key="2">
    <source>
        <dbReference type="Pfam" id="PF02517"/>
    </source>
</evidence>
<reference evidence="4" key="1">
    <citation type="submission" date="2016-11" db="EMBL/GenBank/DDBJ databases">
        <title>Complete genome sequence of Virgibacillus pantothenticus 21D, a halophilic bacterium isolated from the deep hypersaline anoxic basin Discovery in the Mediterranean Sea.</title>
        <authorList>
            <person name="Zeaiter Z."/>
            <person name="Booth J.M."/>
            <person name="Prosdocimi E.M."/>
            <person name="Mapelli F."/>
            <person name="Fusi M."/>
            <person name="Daffonchio D."/>
            <person name="Borin S."/>
            <person name="Crotti E."/>
        </authorList>
    </citation>
    <scope>NUCLEOTIDE SEQUENCE [LARGE SCALE GENOMIC DNA]</scope>
    <source>
        <strain evidence="4">21D</strain>
    </source>
</reference>
<feature type="domain" description="CAAX prenyl protease 2/Lysostaphin resistance protein A-like" evidence="2">
    <location>
        <begin position="115"/>
        <end position="209"/>
    </location>
</feature>
<gene>
    <name evidence="3" type="ORF">A21D_03447</name>
</gene>
<dbReference type="AlphaFoldDB" id="A0A2K9J7J0"/>
<keyword evidence="3" id="KW-0645">Protease</keyword>
<dbReference type="InterPro" id="IPR003675">
    <property type="entry name" value="Rce1/LyrA-like_dom"/>
</dbReference>
<dbReference type="Pfam" id="PF02517">
    <property type="entry name" value="Rce1-like"/>
    <property type="match status" value="1"/>
</dbReference>
<evidence type="ECO:0000313" key="4">
    <source>
        <dbReference type="Proteomes" id="UP000234237"/>
    </source>
</evidence>
<dbReference type="STRING" id="302167.GCA_900166595_02341"/>
<accession>A0A2K9J7J0</accession>
<protein>
    <submittedName>
        <fullName evidence="3">CAAX amino terminal protease self-immunity</fullName>
    </submittedName>
</protein>